<gene>
    <name evidence="5" type="ORF">FNL38_101190</name>
</gene>
<feature type="transmembrane region" description="Helical" evidence="3">
    <location>
        <begin position="16"/>
        <end position="40"/>
    </location>
</feature>
<dbReference type="NCBIfam" id="TIGR02228">
    <property type="entry name" value="sigpep_I_arch"/>
    <property type="match status" value="1"/>
</dbReference>
<evidence type="ECO:0000256" key="2">
    <source>
        <dbReference type="SAM" id="MobiDB-lite"/>
    </source>
</evidence>
<dbReference type="AlphaFoldDB" id="A0A652YVU2"/>
<dbReference type="GO" id="GO:0006465">
    <property type="term" value="P:signal peptide processing"/>
    <property type="evidence" value="ECO:0007669"/>
    <property type="project" value="UniProtKB-UniRule"/>
</dbReference>
<feature type="region of interest" description="Disordered" evidence="2">
    <location>
        <begin position="163"/>
        <end position="199"/>
    </location>
</feature>
<comment type="caution">
    <text evidence="5">The sequence shown here is derived from an EMBL/GenBank/DDBJ whole genome shotgun (WGS) entry which is preliminary data.</text>
</comment>
<dbReference type="PROSITE" id="PS50853">
    <property type="entry name" value="FN3"/>
    <property type="match status" value="1"/>
</dbReference>
<dbReference type="EC" id="3.4.21.89" evidence="1"/>
<dbReference type="GO" id="GO:0016020">
    <property type="term" value="C:membrane"/>
    <property type="evidence" value="ECO:0007669"/>
    <property type="project" value="UniProtKB-UniRule"/>
</dbReference>
<proteinExistence type="predicted"/>
<feature type="compositionally biased region" description="Pro residues" evidence="2">
    <location>
        <begin position="164"/>
        <end position="173"/>
    </location>
</feature>
<feature type="compositionally biased region" description="Polar residues" evidence="2">
    <location>
        <begin position="177"/>
        <end position="197"/>
    </location>
</feature>
<feature type="region of interest" description="Disordered" evidence="2">
    <location>
        <begin position="371"/>
        <end position="452"/>
    </location>
</feature>
<dbReference type="InterPro" id="IPR001733">
    <property type="entry name" value="Peptidase_S26B"/>
</dbReference>
<feature type="domain" description="Fibronectin type-III" evidence="4">
    <location>
        <begin position="246"/>
        <end position="347"/>
    </location>
</feature>
<dbReference type="GO" id="GO:0009003">
    <property type="term" value="F:signal peptidase activity"/>
    <property type="evidence" value="ECO:0007669"/>
    <property type="project" value="UniProtKB-EC"/>
</dbReference>
<protein>
    <recommendedName>
        <fullName evidence="1">Signal peptidase I</fullName>
        <ecNumber evidence="1">3.4.21.89</ecNumber>
    </recommendedName>
</protein>
<sequence length="540" mass="55275">MTREKHSHRRGRVRELALTIGACAGVLCIVIAAAGLFLGIKPLVFRSGSMEPEISTGALAFSRSTPADEIAVGDVVSVTNTQGTRITHRVDSIAPQAAGVVLTLKGDANAEADIETYYVTTVDRVLFSMNKLGYLVSWASGPIGVFLGGVLAGILLMIAFRPGGPRPNRPEPPTGESIETTNRHVISSPSDTPSRATRSGKLVKTTIAGATLVSLSLGIAQTTGTAAAFQDTARAQSTFTAASVIAPRVPSATCATTGGLFGLLTTVTLTWTAPGGTGPYTYKVIVRKNDTPTSTVTVDNISSLTTTIAVGLFGLLADGAYTAEIYTKVGTQISTAFFPVPISVASLVGTKCVKEGAQTVPAGFAARLAPAAAPETTSTTTAAPTTSSAGETTTSTSTSATESSPTPMTPPETTTTATTTNETTATQTTTLPTTTTTTLPTTSTTTAVVPVGDPSDSGTYFAAIATGESGRFASITDSAGTEIFRTAVGLDDELHWLTGADELWILGSSGPRKVSKIAGQWTSTSPTGELPAEIAALVSK</sequence>
<dbReference type="GO" id="GO:0004252">
    <property type="term" value="F:serine-type endopeptidase activity"/>
    <property type="evidence" value="ECO:0007669"/>
    <property type="project" value="UniProtKB-UniRule"/>
</dbReference>
<keyword evidence="3" id="KW-1133">Transmembrane helix</keyword>
<keyword evidence="3" id="KW-0472">Membrane</keyword>
<organism evidence="5">
    <name type="scientific">Nocardia globerula</name>
    <dbReference type="NCBI Taxonomy" id="1818"/>
    <lineage>
        <taxon>Bacteria</taxon>
        <taxon>Bacillati</taxon>
        <taxon>Actinomycetota</taxon>
        <taxon>Actinomycetes</taxon>
        <taxon>Mycobacteriales</taxon>
        <taxon>Nocardiaceae</taxon>
        <taxon>Nocardia</taxon>
    </lineage>
</organism>
<feature type="compositionally biased region" description="Low complexity" evidence="2">
    <location>
        <begin position="371"/>
        <end position="447"/>
    </location>
</feature>
<evidence type="ECO:0000259" key="4">
    <source>
        <dbReference type="PROSITE" id="PS50853"/>
    </source>
</evidence>
<evidence type="ECO:0000256" key="1">
    <source>
        <dbReference type="NCBIfam" id="TIGR02228"/>
    </source>
</evidence>
<evidence type="ECO:0000256" key="3">
    <source>
        <dbReference type="SAM" id="Phobius"/>
    </source>
</evidence>
<dbReference type="InterPro" id="IPR003961">
    <property type="entry name" value="FN3_dom"/>
</dbReference>
<evidence type="ECO:0000313" key="5">
    <source>
        <dbReference type="EMBL" id="TYQ07825.1"/>
    </source>
</evidence>
<reference evidence="5" key="1">
    <citation type="submission" date="2019-07" db="EMBL/GenBank/DDBJ databases">
        <title>Genomic Encyclopedia of Type Strains, Phase IV (KMG-IV): sequencing the most valuable type-strain genomes for metagenomic binning, comparative biology and taxonomic classification.</title>
        <authorList>
            <person name="Goeker M."/>
        </authorList>
    </citation>
    <scope>NUCLEOTIDE SEQUENCE</scope>
    <source>
        <strain evidence="5">DSM 44596</strain>
    </source>
</reference>
<dbReference type="EMBL" id="VNIQ01000001">
    <property type="protein sequence ID" value="TYQ07825.1"/>
    <property type="molecule type" value="Genomic_DNA"/>
</dbReference>
<name>A0A652YVU2_NOCGL</name>
<keyword evidence="3" id="KW-0812">Transmembrane</keyword>
<feature type="transmembrane region" description="Helical" evidence="3">
    <location>
        <begin position="135"/>
        <end position="160"/>
    </location>
</feature>
<dbReference type="CDD" id="cd06462">
    <property type="entry name" value="Peptidase_S24_S26"/>
    <property type="match status" value="1"/>
</dbReference>
<accession>A0A652YVU2</accession>